<reference evidence="3 4" key="1">
    <citation type="submission" date="2023-06" db="EMBL/GenBank/DDBJ databases">
        <title>Marinobacter azerbaijanicus a moderately halophilic, isolated from Urmia Lake in Azerbaijan region of Iran.</title>
        <authorList>
            <person name="Sanchez-Porro C."/>
            <person name="Aghdam E.M."/>
            <person name="Saheb S.M."/>
            <person name="Tarhriz V."/>
            <person name="Kazemi E."/>
            <person name="Ammozegar M.A."/>
            <person name="Ventosa A."/>
            <person name="Hejazi M.S."/>
        </authorList>
    </citation>
    <scope>NUCLEOTIDE SEQUENCE [LARGE SCALE GENOMIC DNA]</scope>
    <source>
        <strain evidence="3 4">TBZ242</strain>
    </source>
</reference>
<gene>
    <name evidence="3" type="ORF">QPM17_12500</name>
</gene>
<feature type="compositionally biased region" description="Basic and acidic residues" evidence="1">
    <location>
        <begin position="170"/>
        <end position="182"/>
    </location>
</feature>
<dbReference type="RefSeq" id="WP_285391093.1">
    <property type="nucleotide sequence ID" value="NZ_JASSVS010000005.1"/>
</dbReference>
<evidence type="ECO:0000313" key="4">
    <source>
        <dbReference type="Proteomes" id="UP001227964"/>
    </source>
</evidence>
<feature type="region of interest" description="Disordered" evidence="1">
    <location>
        <begin position="158"/>
        <end position="193"/>
    </location>
</feature>
<dbReference type="EMBL" id="JASSVS010000005">
    <property type="protein sequence ID" value="MDL0431957.1"/>
    <property type="molecule type" value="Genomic_DNA"/>
</dbReference>
<comment type="caution">
    <text evidence="3">The sequence shown here is derived from an EMBL/GenBank/DDBJ whole genome shotgun (WGS) entry which is preliminary data.</text>
</comment>
<accession>A0ABT7ICS4</accession>
<keyword evidence="2" id="KW-0732">Signal</keyword>
<protein>
    <submittedName>
        <fullName evidence="3">Uncharacterized protein</fullName>
    </submittedName>
</protein>
<feature type="chain" id="PRO_5047256537" evidence="2">
    <location>
        <begin position="25"/>
        <end position="193"/>
    </location>
</feature>
<evidence type="ECO:0000313" key="3">
    <source>
        <dbReference type="EMBL" id="MDL0431957.1"/>
    </source>
</evidence>
<organism evidence="3 4">
    <name type="scientific">Marinobacter azerbaijanicus</name>
    <dbReference type="NCBI Taxonomy" id="3050455"/>
    <lineage>
        <taxon>Bacteria</taxon>
        <taxon>Pseudomonadati</taxon>
        <taxon>Pseudomonadota</taxon>
        <taxon>Gammaproteobacteria</taxon>
        <taxon>Pseudomonadales</taxon>
        <taxon>Marinobacteraceae</taxon>
        <taxon>Marinobacter</taxon>
    </lineage>
</organism>
<name>A0ABT7ICS4_9GAMM</name>
<proteinExistence type="predicted"/>
<keyword evidence="4" id="KW-1185">Reference proteome</keyword>
<feature type="signal peptide" evidence="2">
    <location>
        <begin position="1"/>
        <end position="24"/>
    </location>
</feature>
<evidence type="ECO:0000256" key="2">
    <source>
        <dbReference type="SAM" id="SignalP"/>
    </source>
</evidence>
<sequence>MTRFRPVLLTIICLFALSPLSAHAETLTDKTVRAFISSLEELQSMEDEFAELTEDISDEESAAEMPDLSRLFSSSVEQMKGHDAYNRMEDVVQQHGFSSAEEWGRTGDRIFRAWSALEMGEQSGQVNQEMTRAMEEINNNPHMSEAQKQQMREMMGSAMSAYEQAANAPEEDKRAVRPHMDALRSVTSEDGDY</sequence>
<dbReference type="Proteomes" id="UP001227964">
    <property type="component" value="Unassembled WGS sequence"/>
</dbReference>
<evidence type="ECO:0000256" key="1">
    <source>
        <dbReference type="SAM" id="MobiDB-lite"/>
    </source>
</evidence>